<gene>
    <name evidence="1" type="ORF">ACFQ07_01310</name>
</gene>
<protein>
    <submittedName>
        <fullName evidence="1">Uncharacterized protein</fullName>
    </submittedName>
</protein>
<proteinExistence type="predicted"/>
<comment type="caution">
    <text evidence="1">The sequence shown here is derived from an EMBL/GenBank/DDBJ whole genome shotgun (WGS) entry which is preliminary data.</text>
</comment>
<keyword evidence="2" id="KW-1185">Reference proteome</keyword>
<evidence type="ECO:0000313" key="1">
    <source>
        <dbReference type="EMBL" id="MFD0850858.1"/>
    </source>
</evidence>
<dbReference type="EMBL" id="JBHTIR010000161">
    <property type="protein sequence ID" value="MFD0850858.1"/>
    <property type="molecule type" value="Genomic_DNA"/>
</dbReference>
<organism evidence="1 2">
    <name type="scientific">Actinomadura adrarensis</name>
    <dbReference type="NCBI Taxonomy" id="1819600"/>
    <lineage>
        <taxon>Bacteria</taxon>
        <taxon>Bacillati</taxon>
        <taxon>Actinomycetota</taxon>
        <taxon>Actinomycetes</taxon>
        <taxon>Streptosporangiales</taxon>
        <taxon>Thermomonosporaceae</taxon>
        <taxon>Actinomadura</taxon>
    </lineage>
</organism>
<accession>A0ABW3C8L9</accession>
<sequence length="160" mass="17535">MANGSTGALQALRDSIILGLEVEGPAGGPQTRTSLHEAMTYYGLNYSASPPGVLAEEVHQVRQLASRMLTRHELSVPDRRELRRIGGWLSALVGNLAFHLQDYAAASVHMQSATRLADAVGDQWLACWTLGARAMIATTRTTMNVRLTLPSTRSRWRTHL</sequence>
<evidence type="ECO:0000313" key="2">
    <source>
        <dbReference type="Proteomes" id="UP001597083"/>
    </source>
</evidence>
<reference evidence="2" key="1">
    <citation type="journal article" date="2019" name="Int. J. Syst. Evol. Microbiol.">
        <title>The Global Catalogue of Microorganisms (GCM) 10K type strain sequencing project: providing services to taxonomists for standard genome sequencing and annotation.</title>
        <authorList>
            <consortium name="The Broad Institute Genomics Platform"/>
            <consortium name="The Broad Institute Genome Sequencing Center for Infectious Disease"/>
            <person name="Wu L."/>
            <person name="Ma J."/>
        </authorList>
    </citation>
    <scope>NUCLEOTIDE SEQUENCE [LARGE SCALE GENOMIC DNA]</scope>
    <source>
        <strain evidence="2">JCM 31696</strain>
    </source>
</reference>
<dbReference type="Proteomes" id="UP001597083">
    <property type="component" value="Unassembled WGS sequence"/>
</dbReference>
<name>A0ABW3C8L9_9ACTN</name>